<keyword evidence="2" id="KW-0342">GTP-binding</keyword>
<evidence type="ECO:0000256" key="1">
    <source>
        <dbReference type="ARBA" id="ARBA00022741"/>
    </source>
</evidence>
<name>A0A6B2LK98_9EUKA</name>
<dbReference type="PRINTS" id="PR00449">
    <property type="entry name" value="RASTRNSFRMNG"/>
</dbReference>
<dbReference type="GO" id="GO:0007165">
    <property type="term" value="P:signal transduction"/>
    <property type="evidence" value="ECO:0007669"/>
    <property type="project" value="InterPro"/>
</dbReference>
<evidence type="ECO:0000313" key="3">
    <source>
        <dbReference type="EMBL" id="NDV37522.1"/>
    </source>
</evidence>
<dbReference type="SUPFAM" id="SSF52540">
    <property type="entry name" value="P-loop containing nucleoside triphosphate hydrolases"/>
    <property type="match status" value="1"/>
</dbReference>
<dbReference type="GO" id="GO:0016020">
    <property type="term" value="C:membrane"/>
    <property type="evidence" value="ECO:0007669"/>
    <property type="project" value="InterPro"/>
</dbReference>
<dbReference type="Pfam" id="PF00071">
    <property type="entry name" value="Ras"/>
    <property type="match status" value="1"/>
</dbReference>
<dbReference type="PROSITE" id="PS51419">
    <property type="entry name" value="RAB"/>
    <property type="match status" value="1"/>
</dbReference>
<dbReference type="AlphaFoldDB" id="A0A6B2LK98"/>
<dbReference type="GO" id="GO:0005525">
    <property type="term" value="F:GTP binding"/>
    <property type="evidence" value="ECO:0007669"/>
    <property type="project" value="UniProtKB-KW"/>
</dbReference>
<dbReference type="GO" id="GO:0003924">
    <property type="term" value="F:GTPase activity"/>
    <property type="evidence" value="ECO:0007669"/>
    <property type="project" value="InterPro"/>
</dbReference>
<protein>
    <submittedName>
        <fullName evidence="3">Uncharacterized protein</fullName>
    </submittedName>
</protein>
<accession>A0A6B2LK98</accession>
<dbReference type="InterPro" id="IPR020849">
    <property type="entry name" value="Small_GTPase_Ras-type"/>
</dbReference>
<proteinExistence type="predicted"/>
<keyword evidence="1" id="KW-0547">Nucleotide-binding</keyword>
<dbReference type="Gene3D" id="3.40.50.300">
    <property type="entry name" value="P-loop containing nucleotide triphosphate hydrolases"/>
    <property type="match status" value="1"/>
</dbReference>
<evidence type="ECO:0000256" key="2">
    <source>
        <dbReference type="ARBA" id="ARBA00023134"/>
    </source>
</evidence>
<organism evidence="3">
    <name type="scientific">Arcella intermedia</name>
    <dbReference type="NCBI Taxonomy" id="1963864"/>
    <lineage>
        <taxon>Eukaryota</taxon>
        <taxon>Amoebozoa</taxon>
        <taxon>Tubulinea</taxon>
        <taxon>Elardia</taxon>
        <taxon>Arcellinida</taxon>
        <taxon>Sphaerothecina</taxon>
        <taxon>Arcellidae</taxon>
        <taxon>Arcella</taxon>
    </lineage>
</organism>
<dbReference type="PANTHER" id="PTHR24070">
    <property type="entry name" value="RAS, DI-RAS, AND RHEB FAMILY MEMBERS OF SMALL GTPASE SUPERFAMILY"/>
    <property type="match status" value="1"/>
</dbReference>
<sequence length="128" mass="14542">MDTAGQEEFSALRDQYMKNGEGFLLGYSVTSKVSFQDINNFYQQILRVKGTDWFPAVLVGNKCDLEKSREVSKNEGIQWAKEKGIPFFETSAKTGLNVKQSLLTLITMAHLYKISHQRIQGVDNYPVD</sequence>
<reference evidence="3" key="1">
    <citation type="journal article" date="2020" name="J. Eukaryot. Microbiol.">
        <title>De novo Sequencing, Assembly and Annotation of the Transcriptome for the Free-Living Testate Amoeba Arcella intermedia.</title>
        <authorList>
            <person name="Ribeiro G.M."/>
            <person name="Porfirio-Sousa A.L."/>
            <person name="Maurer-Alcala X.X."/>
            <person name="Katz L.A."/>
            <person name="Lahr D.J.G."/>
        </authorList>
    </citation>
    <scope>NUCLEOTIDE SEQUENCE</scope>
</reference>
<dbReference type="SMART" id="SM00173">
    <property type="entry name" value="RAS"/>
    <property type="match status" value="1"/>
</dbReference>
<dbReference type="SMART" id="SM00175">
    <property type="entry name" value="RAB"/>
    <property type="match status" value="1"/>
</dbReference>
<dbReference type="InterPro" id="IPR027417">
    <property type="entry name" value="P-loop_NTPase"/>
</dbReference>
<dbReference type="SMART" id="SM00174">
    <property type="entry name" value="RHO"/>
    <property type="match status" value="1"/>
</dbReference>
<dbReference type="InterPro" id="IPR005225">
    <property type="entry name" value="Small_GTP-bd"/>
</dbReference>
<dbReference type="InterPro" id="IPR001806">
    <property type="entry name" value="Small_GTPase"/>
</dbReference>
<dbReference type="EMBL" id="GIBP01008553">
    <property type="protein sequence ID" value="NDV37522.1"/>
    <property type="molecule type" value="Transcribed_RNA"/>
</dbReference>
<dbReference type="PROSITE" id="PS51421">
    <property type="entry name" value="RAS"/>
    <property type="match status" value="1"/>
</dbReference>
<dbReference type="NCBIfam" id="TIGR00231">
    <property type="entry name" value="small_GTP"/>
    <property type="match status" value="1"/>
</dbReference>